<dbReference type="OrthoDB" id="211174at2"/>
<dbReference type="AlphaFoldDB" id="A0A9Q9D8S4"/>
<gene>
    <name evidence="1" type="ORF">NE863_13445</name>
</gene>
<evidence type="ECO:0000313" key="1">
    <source>
        <dbReference type="EMBL" id="USJ22314.1"/>
    </source>
</evidence>
<dbReference type="Pfam" id="PF09601">
    <property type="entry name" value="DUF2459"/>
    <property type="match status" value="1"/>
</dbReference>
<proteinExistence type="predicted"/>
<dbReference type="EMBL" id="CP098807">
    <property type="protein sequence ID" value="USJ22314.1"/>
    <property type="molecule type" value="Genomic_DNA"/>
</dbReference>
<accession>A0A9Q9D8S4</accession>
<evidence type="ECO:0000313" key="2">
    <source>
        <dbReference type="Proteomes" id="UP001055460"/>
    </source>
</evidence>
<dbReference type="RefSeq" id="WP_060582410.1">
    <property type="nucleotide sequence ID" value="NZ_CAXURO020000001.1"/>
</dbReference>
<sequence>MKRGLKWAFFGLLAAILAIVAGTLLPRPLLPVSASAAGAGGTRILLLSGPIHTDIAIPLTDEIRARFGFVEAAGVPLAHPQAEWLIFGWGGRSFYLETPTWSELKPGPVFKALTVDRSVMHVDIAGRIVEPQAAVTGFELDEAGYDRLLGFIAESFTREAGAVVSIEGFSYNGNDRFFEAGGSFNALFGCNTWTARALREAGLRTGLWNPVPPSLGLSLRLHN</sequence>
<organism evidence="1 2">
    <name type="scientific">Ensifer adhaerens</name>
    <name type="common">Sinorhizobium morelense</name>
    <dbReference type="NCBI Taxonomy" id="106592"/>
    <lineage>
        <taxon>Bacteria</taxon>
        <taxon>Pseudomonadati</taxon>
        <taxon>Pseudomonadota</taxon>
        <taxon>Alphaproteobacteria</taxon>
        <taxon>Hyphomicrobiales</taxon>
        <taxon>Rhizobiaceae</taxon>
        <taxon>Sinorhizobium/Ensifer group</taxon>
        <taxon>Ensifer</taxon>
    </lineage>
</organism>
<dbReference type="Proteomes" id="UP001055460">
    <property type="component" value="Chromosome"/>
</dbReference>
<dbReference type="InterPro" id="IPR011727">
    <property type="entry name" value="CHP02117"/>
</dbReference>
<protein>
    <submittedName>
        <fullName evidence="1">TIGR02117 family protein</fullName>
    </submittedName>
</protein>
<name>A0A9Q9D8S4_ENSAD</name>
<dbReference type="NCBIfam" id="TIGR02117">
    <property type="entry name" value="chp_urease_rgn"/>
    <property type="match status" value="1"/>
</dbReference>
<reference evidence="1" key="1">
    <citation type="submission" date="2022-06" db="EMBL/GenBank/DDBJ databases">
        <title>Physiological and biochemical characterization and genomic elucidation of a strain of the genus Ensifer adhaerens M8 that combines arsenic oxidation and chromium reduction.</title>
        <authorList>
            <person name="Li X."/>
            <person name="Yu c."/>
        </authorList>
    </citation>
    <scope>NUCLEOTIDE SEQUENCE</scope>
    <source>
        <strain evidence="1">M8</strain>
    </source>
</reference>